<evidence type="ECO:0000313" key="2">
    <source>
        <dbReference type="EMBL" id="AIG74411.1"/>
    </source>
</evidence>
<feature type="region of interest" description="Disordered" evidence="1">
    <location>
        <begin position="270"/>
        <end position="340"/>
    </location>
</feature>
<dbReference type="RefSeq" id="WP_038509199.1">
    <property type="nucleotide sequence ID" value="NZ_CP008953.1"/>
</dbReference>
<gene>
    <name evidence="2" type="ORF">AJAP_07495</name>
</gene>
<name>A0A075UPT3_9PSEU</name>
<evidence type="ECO:0000256" key="1">
    <source>
        <dbReference type="SAM" id="MobiDB-lite"/>
    </source>
</evidence>
<evidence type="ECO:0000313" key="3">
    <source>
        <dbReference type="Proteomes" id="UP000028492"/>
    </source>
</evidence>
<sequence length="340" mass="36422">MTVDDTFSTSPRNGRDEHEWLPLDTARDAFSWLVTGPDPMAVHGSKFAGLPRRPVPLDELRDRLLSKQCPSRTRDAVWAHLVLSSRAQGGAWTVACVGMALPSLASSAGWLAARYRGDRADAHAAVLAGFIEALATVDLTDPGIFLRLHFAARRAGQAALEESLDAPRPVGMAFRSTVPKPPYGHPDLVLATAVGEQILTPAEAELISATRLGETSMTAWAQRHDTALATAYKARNRAEDRLVSWLRQQTDGTGDEDPVADAALSALRAAAPAAATDDDTHKSRAVSGRLRNGRPANRKKASRSVSKNNPKSGLLGCGESPTNSPRTAENEPTSEVRRCA</sequence>
<accession>A0A075UPT3</accession>
<proteinExistence type="predicted"/>
<keyword evidence="3" id="KW-1185">Reference proteome</keyword>
<feature type="compositionally biased region" description="Polar residues" evidence="1">
    <location>
        <begin position="320"/>
        <end position="333"/>
    </location>
</feature>
<organism evidence="2 3">
    <name type="scientific">Amycolatopsis japonica</name>
    <dbReference type="NCBI Taxonomy" id="208439"/>
    <lineage>
        <taxon>Bacteria</taxon>
        <taxon>Bacillati</taxon>
        <taxon>Actinomycetota</taxon>
        <taxon>Actinomycetes</taxon>
        <taxon>Pseudonocardiales</taxon>
        <taxon>Pseudonocardiaceae</taxon>
        <taxon>Amycolatopsis</taxon>
        <taxon>Amycolatopsis japonica group</taxon>
    </lineage>
</organism>
<dbReference type="HOGENOM" id="CLU_067324_0_0_11"/>
<protein>
    <submittedName>
        <fullName evidence="2">Uncharacterized protein</fullName>
    </submittedName>
</protein>
<dbReference type="STRING" id="208439.AJAP_07495"/>
<dbReference type="AlphaFoldDB" id="A0A075UPT3"/>
<dbReference type="Proteomes" id="UP000028492">
    <property type="component" value="Chromosome"/>
</dbReference>
<dbReference type="KEGG" id="aja:AJAP_07495"/>
<dbReference type="EMBL" id="CP008953">
    <property type="protein sequence ID" value="AIG74411.1"/>
    <property type="molecule type" value="Genomic_DNA"/>
</dbReference>
<dbReference type="eggNOG" id="COG1595">
    <property type="taxonomic scope" value="Bacteria"/>
</dbReference>
<reference evidence="2 3" key="1">
    <citation type="journal article" date="2014" name="J. Biotechnol.">
        <title>Complete genome sequence of the actinobacterium Amycolatopsis japonica MG417-CF17(T) (=DSM 44213T) producing (S,S)-N,N'-ethylenediaminedisuccinic acid.</title>
        <authorList>
            <person name="Stegmann E."/>
            <person name="Albersmeier A."/>
            <person name="Spohn M."/>
            <person name="Gert H."/>
            <person name="Weber T."/>
            <person name="Wohlleben W."/>
            <person name="Kalinowski J."/>
            <person name="Ruckert C."/>
        </authorList>
    </citation>
    <scope>NUCLEOTIDE SEQUENCE [LARGE SCALE GENOMIC DNA]</scope>
    <source>
        <strain evidence="3">MG417-CF17 (DSM 44213)</strain>
    </source>
</reference>